<reference evidence="2" key="2">
    <citation type="submission" date="2015-01" db="EMBL/GenBank/DDBJ databases">
        <title>Evolutionary Origins and Diversification of the Mycorrhizal Mutualists.</title>
        <authorList>
            <consortium name="DOE Joint Genome Institute"/>
            <consortium name="Mycorrhizal Genomics Consortium"/>
            <person name="Kohler A."/>
            <person name="Kuo A."/>
            <person name="Nagy L.G."/>
            <person name="Floudas D."/>
            <person name="Copeland A."/>
            <person name="Barry K.W."/>
            <person name="Cichocki N."/>
            <person name="Veneault-Fourrey C."/>
            <person name="LaButti K."/>
            <person name="Lindquist E.A."/>
            <person name="Lipzen A."/>
            <person name="Lundell T."/>
            <person name="Morin E."/>
            <person name="Murat C."/>
            <person name="Riley R."/>
            <person name="Ohm R."/>
            <person name="Sun H."/>
            <person name="Tunlid A."/>
            <person name="Henrissat B."/>
            <person name="Grigoriev I.V."/>
            <person name="Hibbett D.S."/>
            <person name="Martin F."/>
        </authorList>
    </citation>
    <scope>NUCLEOTIDE SEQUENCE [LARGE SCALE GENOMIC DNA]</scope>
    <source>
        <strain evidence="2">MAFF 305830</strain>
    </source>
</reference>
<dbReference type="AlphaFoldDB" id="A0A0C3ATC7"/>
<dbReference type="EMBL" id="KN824354">
    <property type="protein sequence ID" value="KIM22536.1"/>
    <property type="molecule type" value="Genomic_DNA"/>
</dbReference>
<gene>
    <name evidence="1" type="ORF">M408DRAFT_28663</name>
</gene>
<organism evidence="1 2">
    <name type="scientific">Serendipita vermifera MAFF 305830</name>
    <dbReference type="NCBI Taxonomy" id="933852"/>
    <lineage>
        <taxon>Eukaryota</taxon>
        <taxon>Fungi</taxon>
        <taxon>Dikarya</taxon>
        <taxon>Basidiomycota</taxon>
        <taxon>Agaricomycotina</taxon>
        <taxon>Agaricomycetes</taxon>
        <taxon>Sebacinales</taxon>
        <taxon>Serendipitaceae</taxon>
        <taxon>Serendipita</taxon>
    </lineage>
</organism>
<proteinExistence type="predicted"/>
<dbReference type="HOGENOM" id="CLU_1482871_0_0_1"/>
<name>A0A0C3ATC7_SERVB</name>
<dbReference type="Proteomes" id="UP000054097">
    <property type="component" value="Unassembled WGS sequence"/>
</dbReference>
<evidence type="ECO:0000313" key="2">
    <source>
        <dbReference type="Proteomes" id="UP000054097"/>
    </source>
</evidence>
<keyword evidence="2" id="KW-1185">Reference proteome</keyword>
<reference evidence="1 2" key="1">
    <citation type="submission" date="2014-04" db="EMBL/GenBank/DDBJ databases">
        <authorList>
            <consortium name="DOE Joint Genome Institute"/>
            <person name="Kuo A."/>
            <person name="Zuccaro A."/>
            <person name="Kohler A."/>
            <person name="Nagy L.G."/>
            <person name="Floudas D."/>
            <person name="Copeland A."/>
            <person name="Barry K.W."/>
            <person name="Cichocki N."/>
            <person name="Veneault-Fourrey C."/>
            <person name="LaButti K."/>
            <person name="Lindquist E.A."/>
            <person name="Lipzen A."/>
            <person name="Lundell T."/>
            <person name="Morin E."/>
            <person name="Murat C."/>
            <person name="Sun H."/>
            <person name="Tunlid A."/>
            <person name="Henrissat B."/>
            <person name="Grigoriev I.V."/>
            <person name="Hibbett D.S."/>
            <person name="Martin F."/>
            <person name="Nordberg H.P."/>
            <person name="Cantor M.N."/>
            <person name="Hua S.X."/>
        </authorList>
    </citation>
    <scope>NUCLEOTIDE SEQUENCE [LARGE SCALE GENOMIC DNA]</scope>
    <source>
        <strain evidence="1 2">MAFF 305830</strain>
    </source>
</reference>
<sequence length="182" mass="19997">MATPAQSSHQSQISTTSHLEVQTCKADVIPANQLLEAVYGKLDDVASIRANLEEAQVLSDNGWEDLTYQSGENKSYRPSESPYIENTAFKGLATIFKHCVRAAGIPEAECIVECSVHGNANMATNFPNSTRPDATIHLTKSSFKWSRVRIEHGDVCLYVQFKKKNATSNFEDVSTDCGTLPL</sequence>
<protein>
    <submittedName>
        <fullName evidence="1">Uncharacterized protein</fullName>
    </submittedName>
</protein>
<evidence type="ECO:0000313" key="1">
    <source>
        <dbReference type="EMBL" id="KIM22536.1"/>
    </source>
</evidence>
<accession>A0A0C3ATC7</accession>